<dbReference type="InterPro" id="IPR011990">
    <property type="entry name" value="TPR-like_helical_dom_sf"/>
</dbReference>
<evidence type="ECO:0000313" key="2">
    <source>
        <dbReference type="EMBL" id="GEM42973.1"/>
    </source>
</evidence>
<dbReference type="PANTHER" id="PTHR47691:SF3">
    <property type="entry name" value="HTH-TYPE TRANSCRIPTIONAL REGULATOR RV0890C-RELATED"/>
    <property type="match status" value="1"/>
</dbReference>
<protein>
    <submittedName>
        <fullName evidence="2">Uncharacterized protein</fullName>
    </submittedName>
</protein>
<gene>
    <name evidence="2" type="ORF">NN4_74920</name>
</gene>
<dbReference type="SUPFAM" id="SSF48452">
    <property type="entry name" value="TPR-like"/>
    <property type="match status" value="1"/>
</dbReference>
<evidence type="ECO:0000256" key="1">
    <source>
        <dbReference type="SAM" id="Phobius"/>
    </source>
</evidence>
<dbReference type="InterPro" id="IPR027417">
    <property type="entry name" value="P-loop_NTPase"/>
</dbReference>
<dbReference type="Proteomes" id="UP000321424">
    <property type="component" value="Unassembled WGS sequence"/>
</dbReference>
<name>A0A511MQU6_9NOCA</name>
<evidence type="ECO:0000313" key="3">
    <source>
        <dbReference type="Proteomes" id="UP000321424"/>
    </source>
</evidence>
<dbReference type="Gene3D" id="1.25.40.10">
    <property type="entry name" value="Tetratricopeptide repeat domain"/>
    <property type="match status" value="1"/>
</dbReference>
<comment type="caution">
    <text evidence="2">The sequence shown here is derived from an EMBL/GenBank/DDBJ whole genome shotgun (WGS) entry which is preliminary data.</text>
</comment>
<dbReference type="SUPFAM" id="SSF52540">
    <property type="entry name" value="P-loop containing nucleoside triphosphate hydrolases"/>
    <property type="match status" value="1"/>
</dbReference>
<organism evidence="2 3">
    <name type="scientific">Nocardia ninae NBRC 108245</name>
    <dbReference type="NCBI Taxonomy" id="1210091"/>
    <lineage>
        <taxon>Bacteria</taxon>
        <taxon>Bacillati</taxon>
        <taxon>Actinomycetota</taxon>
        <taxon>Actinomycetes</taxon>
        <taxon>Mycobacteriales</taxon>
        <taxon>Nocardiaceae</taxon>
        <taxon>Nocardia</taxon>
    </lineage>
</organism>
<feature type="transmembrane region" description="Helical" evidence="1">
    <location>
        <begin position="1216"/>
        <end position="1235"/>
    </location>
</feature>
<sequence>MAEMGEQGPIRRLPVDKKNAGPLTEAWIRYEKQAAALGLIRELLQQTDIQAIALQHSSDAILLYRDRRPKLVSIKHREPDQKNDDSGWSRPKLKEMLGVLYRQWLEAEQACQLAFWSNAGFVRDARDNHARLIDGATPSAGFLHWLTATVGVAPEHLDAFARDLELLAEPLPRRFEIDAVGATAVAEFLRRHGRDFAPLFARECFNLLCDRIIELSAPSPAPPSTDTRRDLVDRLYPRLDAGDAARLALRTLPVTEAEAIMLREHDRRLATRVPDPGFRWEADDRFVGRVAVLSQLTDLLEPGGVTAVPPVCISGMTGCGKSSVATQFAALHTDALRPVFISASSRADVIAGLQQLGQTDAGSRIGDIADARTAVTPAMPATTSLLLILDGVTDADALRGLIPRRSLCRVLITTTVANLDSGYREVRLHAWEPDESRAFLADHLPHETAENRDRLRADLYDNPLALNQAVDHCHVLRRSVTSYLTRLREAPAHTLALGKATGHPASIIESIRMNIEAVESTSPEALTLLTVLAFMGPAPLHESVFDTASPTTSVHPPTAAVDTNATRRWRSRFRRKPPRSHSQTIPQATELAVEIRNRLHDKNFRDRATENLARISLLTTTADHLSVHPLIALAILDRVTDAAPWLEAGISVFLPTSAAGSITDPIPNLDENLSAATHITVSALDHGYTGPGPITMAALLCHRLSLVGANDSSAEHGWTATELGEFAISNAINHANVTTAPIWKLAAARMQLPLAQAHSLAGRVDEALAAIDSSLMWAHDLRNPLLTAEAVTAAEPIVTMHGRRDFAELLLSRIEELSDMDFNVHFAVQISTTQARILRMLNRTQDAAALCDRTLDLIFSNPEQLSPQVLVNAYSAAAIIARDLGTTLSSFKFAMAIVDLQNRPDVASHFPPRARIDHLHLAGDAAISTGRFEQARELIAEARETAAEHGFDNTSIVFADTLAIEGRLAHITGDLDHARATLRQAITILKAMPASFRPRLPAPLMNLAIVLHELGEYAEAMRYVSEAQAIDSDIYTSDHPESKQDQLLLNALTNTIDTSANSAESHSLLSVLNASGRSASTPAGNGKVAINIVQVQRNIHDGLRAIGTNPRREWTISDLIAAEELNFLFYTIPFGATIISTTLTSVRELLIERFGPKGAALRLHESFDINTVTAHPTHVGKEAHAIAIALINAALTEGAEAEPDRSPLEGHNDPDLLTHTWFVIVVAFAFINVLLHGGE</sequence>
<accession>A0A511MQU6</accession>
<keyword evidence="1" id="KW-0812">Transmembrane</keyword>
<dbReference type="EMBL" id="BJXA01000082">
    <property type="protein sequence ID" value="GEM42973.1"/>
    <property type="molecule type" value="Genomic_DNA"/>
</dbReference>
<keyword evidence="1" id="KW-0472">Membrane</keyword>
<keyword evidence="3" id="KW-1185">Reference proteome</keyword>
<dbReference type="InterPro" id="IPR019734">
    <property type="entry name" value="TPR_rpt"/>
</dbReference>
<dbReference type="OrthoDB" id="3885120at2"/>
<dbReference type="RefSeq" id="WP_147140947.1">
    <property type="nucleotide sequence ID" value="NZ_BJXA01000082.1"/>
</dbReference>
<dbReference type="SMART" id="SM00028">
    <property type="entry name" value="TPR"/>
    <property type="match status" value="4"/>
</dbReference>
<proteinExistence type="predicted"/>
<dbReference type="AlphaFoldDB" id="A0A511MQU6"/>
<reference evidence="2 3" key="1">
    <citation type="submission" date="2019-07" db="EMBL/GenBank/DDBJ databases">
        <title>Whole genome shotgun sequence of Nocardia ninae NBRC 108245.</title>
        <authorList>
            <person name="Hosoyama A."/>
            <person name="Uohara A."/>
            <person name="Ohji S."/>
            <person name="Ichikawa N."/>
        </authorList>
    </citation>
    <scope>NUCLEOTIDE SEQUENCE [LARGE SCALE GENOMIC DNA]</scope>
    <source>
        <strain evidence="2 3">NBRC 108245</strain>
    </source>
</reference>
<keyword evidence="1" id="KW-1133">Transmembrane helix</keyword>
<dbReference type="Gene3D" id="3.40.50.300">
    <property type="entry name" value="P-loop containing nucleotide triphosphate hydrolases"/>
    <property type="match status" value="1"/>
</dbReference>
<dbReference type="PANTHER" id="PTHR47691">
    <property type="entry name" value="REGULATOR-RELATED"/>
    <property type="match status" value="1"/>
</dbReference>